<sequence>MTSQPQAPAEPEPKPEPQIVLYDLACIKNVCFSPVVWRIRLMLNYKRIPYRTVFLEFPDIEPTLKGLGVVPPVSAPGTPSRYTVPTIHHLPSNTFLMDSAPIAAFIESTYPSPPVPLTSDLGKLIETNARTVGARAFRTAVMPREVRILCPRSQEYFRSKREAALGHRLEDLLEHEEEEWSAVDKDMTAQGELMLTNQAKGPFVLGEKPSYTDFFLAGNLQSARVIDEGVFQRLIRYPGYGEIYNAFEPYMEKKD</sequence>
<gene>
    <name evidence="3" type="ORF">EHS25_009984</name>
</gene>
<dbReference type="Gene3D" id="1.20.1050.10">
    <property type="match status" value="1"/>
</dbReference>
<proteinExistence type="predicted"/>
<keyword evidence="4" id="KW-1185">Reference proteome</keyword>
<dbReference type="InterPro" id="IPR054416">
    <property type="entry name" value="GST_UstS-like_C"/>
</dbReference>
<evidence type="ECO:0000259" key="1">
    <source>
        <dbReference type="Pfam" id="PF13409"/>
    </source>
</evidence>
<dbReference type="STRING" id="1890683.A0A427YIA5"/>
<feature type="domain" description="GST N-terminal" evidence="1">
    <location>
        <begin position="32"/>
        <end position="108"/>
    </location>
</feature>
<reference evidence="3 4" key="1">
    <citation type="submission" date="2018-11" db="EMBL/GenBank/DDBJ databases">
        <title>Genome sequence of Saitozyma podzolica DSM 27192.</title>
        <authorList>
            <person name="Aliyu H."/>
            <person name="Gorte O."/>
            <person name="Ochsenreither K."/>
        </authorList>
    </citation>
    <scope>NUCLEOTIDE SEQUENCE [LARGE SCALE GENOMIC DNA]</scope>
    <source>
        <strain evidence="3 4">DSM 27192</strain>
    </source>
</reference>
<dbReference type="Gene3D" id="3.40.30.10">
    <property type="entry name" value="Glutaredoxin"/>
    <property type="match status" value="1"/>
</dbReference>
<dbReference type="Proteomes" id="UP000279259">
    <property type="component" value="Unassembled WGS sequence"/>
</dbReference>
<organism evidence="3 4">
    <name type="scientific">Saitozyma podzolica</name>
    <dbReference type="NCBI Taxonomy" id="1890683"/>
    <lineage>
        <taxon>Eukaryota</taxon>
        <taxon>Fungi</taxon>
        <taxon>Dikarya</taxon>
        <taxon>Basidiomycota</taxon>
        <taxon>Agaricomycotina</taxon>
        <taxon>Tremellomycetes</taxon>
        <taxon>Tremellales</taxon>
        <taxon>Trimorphomycetaceae</taxon>
        <taxon>Saitozyma</taxon>
    </lineage>
</organism>
<protein>
    <submittedName>
        <fullName evidence="3">Uncharacterized protein</fullName>
    </submittedName>
</protein>
<evidence type="ECO:0000313" key="3">
    <source>
        <dbReference type="EMBL" id="RSH90809.1"/>
    </source>
</evidence>
<evidence type="ECO:0000313" key="4">
    <source>
        <dbReference type="Proteomes" id="UP000279259"/>
    </source>
</evidence>
<name>A0A427YIA5_9TREE</name>
<dbReference type="AlphaFoldDB" id="A0A427YIA5"/>
<dbReference type="Pfam" id="PF22041">
    <property type="entry name" value="GST_C_7"/>
    <property type="match status" value="1"/>
</dbReference>
<dbReference type="OrthoDB" id="4951845at2759"/>
<dbReference type="InterPro" id="IPR004045">
    <property type="entry name" value="Glutathione_S-Trfase_N"/>
</dbReference>
<feature type="domain" description="Glutathione S-transferase UstS-like C-terminal" evidence="2">
    <location>
        <begin position="129"/>
        <end position="227"/>
    </location>
</feature>
<evidence type="ECO:0000259" key="2">
    <source>
        <dbReference type="Pfam" id="PF22041"/>
    </source>
</evidence>
<dbReference type="Pfam" id="PF13409">
    <property type="entry name" value="GST_N_2"/>
    <property type="match status" value="1"/>
</dbReference>
<dbReference type="SUPFAM" id="SSF52833">
    <property type="entry name" value="Thioredoxin-like"/>
    <property type="match status" value="1"/>
</dbReference>
<dbReference type="InterPro" id="IPR036249">
    <property type="entry name" value="Thioredoxin-like_sf"/>
</dbReference>
<dbReference type="EMBL" id="RSCD01000009">
    <property type="protein sequence ID" value="RSH90809.1"/>
    <property type="molecule type" value="Genomic_DNA"/>
</dbReference>
<accession>A0A427YIA5</accession>
<comment type="caution">
    <text evidence="3">The sequence shown here is derived from an EMBL/GenBank/DDBJ whole genome shotgun (WGS) entry which is preliminary data.</text>
</comment>